<protein>
    <submittedName>
        <fullName evidence="1">Uncharacterized protein</fullName>
    </submittedName>
</protein>
<dbReference type="EMBL" id="JAWDGP010002507">
    <property type="protein sequence ID" value="KAK3782400.1"/>
    <property type="molecule type" value="Genomic_DNA"/>
</dbReference>
<evidence type="ECO:0000313" key="1">
    <source>
        <dbReference type="EMBL" id="KAK3782400.1"/>
    </source>
</evidence>
<dbReference type="Proteomes" id="UP001283361">
    <property type="component" value="Unassembled WGS sequence"/>
</dbReference>
<dbReference type="AlphaFoldDB" id="A0AAE1DU40"/>
<evidence type="ECO:0000313" key="2">
    <source>
        <dbReference type="Proteomes" id="UP001283361"/>
    </source>
</evidence>
<name>A0AAE1DU40_9GAST</name>
<gene>
    <name evidence="1" type="ORF">RRG08_033041</name>
</gene>
<proteinExistence type="predicted"/>
<comment type="caution">
    <text evidence="1">The sequence shown here is derived from an EMBL/GenBank/DDBJ whole genome shotgun (WGS) entry which is preliminary data.</text>
</comment>
<accession>A0AAE1DU40</accession>
<keyword evidence="2" id="KW-1185">Reference proteome</keyword>
<organism evidence="1 2">
    <name type="scientific">Elysia crispata</name>
    <name type="common">lettuce slug</name>
    <dbReference type="NCBI Taxonomy" id="231223"/>
    <lineage>
        <taxon>Eukaryota</taxon>
        <taxon>Metazoa</taxon>
        <taxon>Spiralia</taxon>
        <taxon>Lophotrochozoa</taxon>
        <taxon>Mollusca</taxon>
        <taxon>Gastropoda</taxon>
        <taxon>Heterobranchia</taxon>
        <taxon>Euthyneura</taxon>
        <taxon>Panpulmonata</taxon>
        <taxon>Sacoglossa</taxon>
        <taxon>Placobranchoidea</taxon>
        <taxon>Plakobranchidae</taxon>
        <taxon>Elysia</taxon>
    </lineage>
</organism>
<sequence>MISHTASVVWTDPQTCSRLIPRRRCETEAERSLDKNLCIDSEEFQAWPNIQIAASPHQADRWKPLDREQSGHQLLVLGATGDQQAAKRWTILTIIDGDLHRMRHTHKAGLTCPRGHSTDHRARSTLARNRSMYLARVWHSRQQRSQLPDKIERPRLFALSKAVKVMERDRNCGRYHKVGGVTDGGSVGLHCWRNGYTDTAELPDADRIDLTSKKENPKTDSIYNTMDVVPDMRKLLSGAEYRPVLTTDEGHLLAQ</sequence>
<reference evidence="1" key="1">
    <citation type="journal article" date="2023" name="G3 (Bethesda)">
        <title>A reference genome for the long-term kleptoplast-retaining sea slug Elysia crispata morphotype clarki.</title>
        <authorList>
            <person name="Eastman K.E."/>
            <person name="Pendleton A.L."/>
            <person name="Shaikh M.A."/>
            <person name="Suttiyut T."/>
            <person name="Ogas R."/>
            <person name="Tomko P."/>
            <person name="Gavelis G."/>
            <person name="Widhalm J.R."/>
            <person name="Wisecaver J.H."/>
        </authorList>
    </citation>
    <scope>NUCLEOTIDE SEQUENCE</scope>
    <source>
        <strain evidence="1">ECLA1</strain>
    </source>
</reference>